<dbReference type="VEuPathDB" id="FungiDB:H257_05136"/>
<evidence type="ECO:0000313" key="1">
    <source>
        <dbReference type="EMBL" id="ETV82533.1"/>
    </source>
</evidence>
<reference evidence="1" key="1">
    <citation type="submission" date="2013-12" db="EMBL/GenBank/DDBJ databases">
        <title>The Genome Sequence of Aphanomyces astaci APO3.</title>
        <authorList>
            <consortium name="The Broad Institute Genomics Platform"/>
            <person name="Russ C."/>
            <person name="Tyler B."/>
            <person name="van West P."/>
            <person name="Dieguez-Uribeondo J."/>
            <person name="Young S.K."/>
            <person name="Zeng Q."/>
            <person name="Gargeya S."/>
            <person name="Fitzgerald M."/>
            <person name="Abouelleil A."/>
            <person name="Alvarado L."/>
            <person name="Chapman S.B."/>
            <person name="Gainer-Dewar J."/>
            <person name="Goldberg J."/>
            <person name="Griggs A."/>
            <person name="Gujja S."/>
            <person name="Hansen M."/>
            <person name="Howarth C."/>
            <person name="Imamovic A."/>
            <person name="Ireland A."/>
            <person name="Larimer J."/>
            <person name="McCowan C."/>
            <person name="Murphy C."/>
            <person name="Pearson M."/>
            <person name="Poon T.W."/>
            <person name="Priest M."/>
            <person name="Roberts A."/>
            <person name="Saif S."/>
            <person name="Shea T."/>
            <person name="Sykes S."/>
            <person name="Wortman J."/>
            <person name="Nusbaum C."/>
            <person name="Birren B."/>
        </authorList>
    </citation>
    <scope>NUCLEOTIDE SEQUENCE [LARGE SCALE GENOMIC DNA]</scope>
    <source>
        <strain evidence="1">APO3</strain>
    </source>
</reference>
<proteinExistence type="predicted"/>
<dbReference type="InterPro" id="IPR036397">
    <property type="entry name" value="RNaseH_sf"/>
</dbReference>
<name>W4GUE7_APHAT</name>
<dbReference type="Gene3D" id="3.30.420.10">
    <property type="entry name" value="Ribonuclease H-like superfamily/Ribonuclease H"/>
    <property type="match status" value="1"/>
</dbReference>
<dbReference type="OrthoDB" id="166546at2759"/>
<dbReference type="GeneID" id="20807132"/>
<protein>
    <recommendedName>
        <fullName evidence="2">Tc1-like transposase DDE domain-containing protein</fullName>
    </recommendedName>
</protein>
<evidence type="ECO:0008006" key="2">
    <source>
        <dbReference type="Google" id="ProtNLM"/>
    </source>
</evidence>
<accession>W4GUE7</accession>
<dbReference type="GO" id="GO:0003676">
    <property type="term" value="F:nucleic acid binding"/>
    <property type="evidence" value="ECO:0007669"/>
    <property type="project" value="InterPro"/>
</dbReference>
<dbReference type="AlphaFoldDB" id="W4GUE7"/>
<dbReference type="EMBL" id="KI913122">
    <property type="protein sequence ID" value="ETV82533.1"/>
    <property type="molecule type" value="Genomic_DNA"/>
</dbReference>
<dbReference type="PANTHER" id="PTHR47169">
    <property type="entry name" value="OS01G0541250 PROTEIN"/>
    <property type="match status" value="1"/>
</dbReference>
<gene>
    <name evidence="1" type="ORF">H257_05136</name>
</gene>
<organism evidence="1">
    <name type="scientific">Aphanomyces astaci</name>
    <name type="common">Crayfish plague agent</name>
    <dbReference type="NCBI Taxonomy" id="112090"/>
    <lineage>
        <taxon>Eukaryota</taxon>
        <taxon>Sar</taxon>
        <taxon>Stramenopiles</taxon>
        <taxon>Oomycota</taxon>
        <taxon>Saprolegniomycetes</taxon>
        <taxon>Saprolegniales</taxon>
        <taxon>Verrucalvaceae</taxon>
        <taxon>Aphanomyces</taxon>
    </lineage>
</organism>
<dbReference type="PANTHER" id="PTHR47169:SF4">
    <property type="entry name" value="TRANSPOSASE TC1-LIKE DOMAIN-CONTAINING PROTEIN"/>
    <property type="match status" value="1"/>
</dbReference>
<dbReference type="RefSeq" id="XP_009828202.1">
    <property type="nucleotide sequence ID" value="XM_009829900.1"/>
</dbReference>
<sequence length="209" mass="23415">MGKSKSDVARPRYDDATGIWRDGKIGTWQFVESVQAKHDSANRAAGTYETKALTVTKDVYRAFLIDKVLPTIVSKWPCPNRLMHLQHDNARAHVTPDDAKILAAFSSYSTTGWMFSIKPQPPNSPDMNILNLGFFVASQSLQHHRSAHKVDEFQLVANVHAAFDTYPFERLDRTFITLQACREDEVLWRQRLQGASPVQGQTSAVGTAA</sequence>